<comment type="caution">
    <text evidence="1">The sequence shown here is derived from an EMBL/GenBank/DDBJ whole genome shotgun (WGS) entry which is preliminary data.</text>
</comment>
<sequence>MTQSGLVTSKWSPAGRVIAESPIKRGRSMKFWPRHGETFRNRLVENKNGEVPDEEVDGVAAVAAVAKRTRISRGMRKIAVAEVIAGDGGDWRCWNWERPLFLVKLIFLIITNLI</sequence>
<dbReference type="AlphaFoldDB" id="A0AAV5M1F3"/>
<reference evidence="1 2" key="1">
    <citation type="journal article" date="2021" name="Commun. Biol.">
        <title>The genome of Shorea leprosula (Dipterocarpaceae) highlights the ecological relevance of drought in aseasonal tropical rainforests.</title>
        <authorList>
            <person name="Ng K.K.S."/>
            <person name="Kobayashi M.J."/>
            <person name="Fawcett J.A."/>
            <person name="Hatakeyama M."/>
            <person name="Paape T."/>
            <person name="Ng C.H."/>
            <person name="Ang C.C."/>
            <person name="Tnah L.H."/>
            <person name="Lee C.T."/>
            <person name="Nishiyama T."/>
            <person name="Sese J."/>
            <person name="O'Brien M.J."/>
            <person name="Copetti D."/>
            <person name="Mohd Noor M.I."/>
            <person name="Ong R.C."/>
            <person name="Putra M."/>
            <person name="Sireger I.Z."/>
            <person name="Indrioko S."/>
            <person name="Kosugi Y."/>
            <person name="Izuno A."/>
            <person name="Isagi Y."/>
            <person name="Lee S.L."/>
            <person name="Shimizu K.K."/>
        </authorList>
    </citation>
    <scope>NUCLEOTIDE SEQUENCE [LARGE SCALE GENOMIC DNA]</scope>
    <source>
        <strain evidence="1">214</strain>
    </source>
</reference>
<name>A0AAV5M1F3_9ROSI</name>
<dbReference type="Proteomes" id="UP001054252">
    <property type="component" value="Unassembled WGS sequence"/>
</dbReference>
<evidence type="ECO:0000313" key="1">
    <source>
        <dbReference type="EMBL" id="GKV42731.1"/>
    </source>
</evidence>
<proteinExistence type="predicted"/>
<dbReference type="EMBL" id="BPVZ01000161">
    <property type="protein sequence ID" value="GKV42731.1"/>
    <property type="molecule type" value="Genomic_DNA"/>
</dbReference>
<accession>A0AAV5M1F3</accession>
<evidence type="ECO:0000313" key="2">
    <source>
        <dbReference type="Proteomes" id="UP001054252"/>
    </source>
</evidence>
<protein>
    <submittedName>
        <fullName evidence="1">Uncharacterized protein</fullName>
    </submittedName>
</protein>
<organism evidence="1 2">
    <name type="scientific">Rubroshorea leprosula</name>
    <dbReference type="NCBI Taxonomy" id="152421"/>
    <lineage>
        <taxon>Eukaryota</taxon>
        <taxon>Viridiplantae</taxon>
        <taxon>Streptophyta</taxon>
        <taxon>Embryophyta</taxon>
        <taxon>Tracheophyta</taxon>
        <taxon>Spermatophyta</taxon>
        <taxon>Magnoliopsida</taxon>
        <taxon>eudicotyledons</taxon>
        <taxon>Gunneridae</taxon>
        <taxon>Pentapetalae</taxon>
        <taxon>rosids</taxon>
        <taxon>malvids</taxon>
        <taxon>Malvales</taxon>
        <taxon>Dipterocarpaceae</taxon>
        <taxon>Rubroshorea</taxon>
    </lineage>
</organism>
<gene>
    <name evidence="1" type="ORF">SLEP1_g50109</name>
</gene>
<keyword evidence="2" id="KW-1185">Reference proteome</keyword>